<gene>
    <name evidence="6" type="ORF">IAB51_08665</name>
</gene>
<dbReference type="GO" id="GO:0030246">
    <property type="term" value="F:carbohydrate binding"/>
    <property type="evidence" value="ECO:0007669"/>
    <property type="project" value="InterPro"/>
</dbReference>
<dbReference type="PANTHER" id="PTHR46017">
    <property type="entry name" value="ALPHA-MANNOSIDASE 2C1"/>
    <property type="match status" value="1"/>
</dbReference>
<dbReference type="Pfam" id="PF07748">
    <property type="entry name" value="Glyco_hydro_38C"/>
    <property type="match status" value="1"/>
</dbReference>
<dbReference type="EMBL" id="DVJP01000055">
    <property type="protein sequence ID" value="HIS76866.1"/>
    <property type="molecule type" value="Genomic_DNA"/>
</dbReference>
<dbReference type="InterPro" id="IPR028995">
    <property type="entry name" value="Glyco_hydro_57/38_cen_sf"/>
</dbReference>
<dbReference type="InterPro" id="IPR011330">
    <property type="entry name" value="Glyco_hydro/deAcase_b/a-brl"/>
</dbReference>
<feature type="domain" description="Glycoside hydrolase family 38 central" evidence="5">
    <location>
        <begin position="519"/>
        <end position="594"/>
    </location>
</feature>
<evidence type="ECO:0000313" key="6">
    <source>
        <dbReference type="EMBL" id="HIS76866.1"/>
    </source>
</evidence>
<reference evidence="6" key="2">
    <citation type="journal article" date="2021" name="PeerJ">
        <title>Extensive microbial diversity within the chicken gut microbiome revealed by metagenomics and culture.</title>
        <authorList>
            <person name="Gilroy R."/>
            <person name="Ravi A."/>
            <person name="Getino M."/>
            <person name="Pursley I."/>
            <person name="Horton D.L."/>
            <person name="Alikhan N.F."/>
            <person name="Baker D."/>
            <person name="Gharbi K."/>
            <person name="Hall N."/>
            <person name="Watson M."/>
            <person name="Adriaenssens E.M."/>
            <person name="Foster-Nyarko E."/>
            <person name="Jarju S."/>
            <person name="Secka A."/>
            <person name="Antonio M."/>
            <person name="Oren A."/>
            <person name="Chaudhuri R.R."/>
            <person name="La Ragione R."/>
            <person name="Hildebrand F."/>
            <person name="Pallen M.J."/>
        </authorList>
    </citation>
    <scope>NUCLEOTIDE SEQUENCE</scope>
    <source>
        <strain evidence="6">CHK199-13235</strain>
    </source>
</reference>
<dbReference type="Gene3D" id="1.20.1270.50">
    <property type="entry name" value="Glycoside hydrolase family 38, central domain"/>
    <property type="match status" value="1"/>
</dbReference>
<dbReference type="InterPro" id="IPR041147">
    <property type="entry name" value="GH38_C"/>
</dbReference>
<comment type="caution">
    <text evidence="6">The sequence shown here is derived from an EMBL/GenBank/DDBJ whole genome shotgun (WGS) entry which is preliminary data.</text>
</comment>
<organism evidence="6 7">
    <name type="scientific">Candidatus Merdivicinus excrementipullorum</name>
    <dbReference type="NCBI Taxonomy" id="2840867"/>
    <lineage>
        <taxon>Bacteria</taxon>
        <taxon>Bacillati</taxon>
        <taxon>Bacillota</taxon>
        <taxon>Clostridia</taxon>
        <taxon>Eubacteriales</taxon>
        <taxon>Oscillospiraceae</taxon>
        <taxon>Oscillospiraceae incertae sedis</taxon>
        <taxon>Candidatus Merdivicinus</taxon>
    </lineage>
</organism>
<evidence type="ECO:0000256" key="2">
    <source>
        <dbReference type="ARBA" id="ARBA00022723"/>
    </source>
</evidence>
<keyword evidence="4" id="KW-0326">Glycosidase</keyword>
<dbReference type="GO" id="GO:0004559">
    <property type="term" value="F:alpha-mannosidase activity"/>
    <property type="evidence" value="ECO:0007669"/>
    <property type="project" value="InterPro"/>
</dbReference>
<dbReference type="GO" id="GO:0006013">
    <property type="term" value="P:mannose metabolic process"/>
    <property type="evidence" value="ECO:0007669"/>
    <property type="project" value="InterPro"/>
</dbReference>
<evidence type="ECO:0000256" key="4">
    <source>
        <dbReference type="ARBA" id="ARBA00023295"/>
    </source>
</evidence>
<dbReference type="GO" id="GO:0009313">
    <property type="term" value="P:oligosaccharide catabolic process"/>
    <property type="evidence" value="ECO:0007669"/>
    <property type="project" value="TreeGrafter"/>
</dbReference>
<evidence type="ECO:0000259" key="5">
    <source>
        <dbReference type="SMART" id="SM00872"/>
    </source>
</evidence>
<dbReference type="SMART" id="SM00872">
    <property type="entry name" value="Alpha-mann_mid"/>
    <property type="match status" value="1"/>
</dbReference>
<proteinExistence type="inferred from homology"/>
<name>A0A9D1K026_9FIRM</name>
<dbReference type="InterPro" id="IPR027291">
    <property type="entry name" value="Glyco_hydro_38_N_sf"/>
</dbReference>
<dbReference type="Gene3D" id="2.60.40.2220">
    <property type="match status" value="1"/>
</dbReference>
<dbReference type="InterPro" id="IPR000602">
    <property type="entry name" value="Glyco_hydro_38_N"/>
</dbReference>
<keyword evidence="2" id="KW-0479">Metal-binding</keyword>
<dbReference type="SUPFAM" id="SSF74650">
    <property type="entry name" value="Galactose mutarotase-like"/>
    <property type="match status" value="1"/>
</dbReference>
<comment type="similarity">
    <text evidence="1">Belongs to the glycosyl hydrolase 38 family.</text>
</comment>
<dbReference type="SUPFAM" id="SSF88688">
    <property type="entry name" value="Families 57/38 glycoside transferase middle domain"/>
    <property type="match status" value="1"/>
</dbReference>
<dbReference type="InterPro" id="IPR015341">
    <property type="entry name" value="Glyco_hydro_38_cen"/>
</dbReference>
<dbReference type="Pfam" id="PF01074">
    <property type="entry name" value="Glyco_hydro_38N"/>
    <property type="match status" value="1"/>
</dbReference>
<dbReference type="Proteomes" id="UP000824002">
    <property type="component" value="Unassembled WGS sequence"/>
</dbReference>
<dbReference type="Gene3D" id="2.70.98.30">
    <property type="entry name" value="Golgi alpha-mannosidase II, domain 4"/>
    <property type="match status" value="1"/>
</dbReference>
<dbReference type="Pfam" id="PF09261">
    <property type="entry name" value="Alpha-mann_mid"/>
    <property type="match status" value="1"/>
</dbReference>
<accession>A0A9D1K026</accession>
<dbReference type="InterPro" id="IPR011013">
    <property type="entry name" value="Gal_mutarotase_sf_dom"/>
</dbReference>
<evidence type="ECO:0000256" key="3">
    <source>
        <dbReference type="ARBA" id="ARBA00022801"/>
    </source>
</evidence>
<dbReference type="GO" id="GO:0046872">
    <property type="term" value="F:metal ion binding"/>
    <property type="evidence" value="ECO:0007669"/>
    <property type="project" value="UniProtKB-KW"/>
</dbReference>
<reference evidence="6" key="1">
    <citation type="submission" date="2020-10" db="EMBL/GenBank/DDBJ databases">
        <authorList>
            <person name="Gilroy R."/>
        </authorList>
    </citation>
    <scope>NUCLEOTIDE SEQUENCE</scope>
    <source>
        <strain evidence="6">CHK199-13235</strain>
    </source>
</reference>
<evidence type="ECO:0000313" key="7">
    <source>
        <dbReference type="Proteomes" id="UP000824002"/>
    </source>
</evidence>
<dbReference type="Pfam" id="PF17677">
    <property type="entry name" value="Glyco_hydro38C2"/>
    <property type="match status" value="1"/>
</dbReference>
<dbReference type="InterPro" id="IPR037094">
    <property type="entry name" value="Glyco_hydro_38_cen_sf"/>
</dbReference>
<dbReference type="InterPro" id="IPR011682">
    <property type="entry name" value="Glyco_hydro_38_C"/>
</dbReference>
<protein>
    <submittedName>
        <fullName evidence="6">Alpha-mannosidase</fullName>
    </submittedName>
</protein>
<keyword evidence="3" id="KW-0378">Hydrolase</keyword>
<dbReference type="AlphaFoldDB" id="A0A9D1K026"/>
<dbReference type="SUPFAM" id="SSF88713">
    <property type="entry name" value="Glycoside hydrolase/deacetylase"/>
    <property type="match status" value="1"/>
</dbReference>
<dbReference type="Gene3D" id="3.20.110.10">
    <property type="entry name" value="Glycoside hydrolase 38, N terminal domain"/>
    <property type="match status" value="1"/>
</dbReference>
<sequence length="1026" mass="115774">MNDSQIHKIFAKTQQMELTYEPLIFRTIGEIPVVLMETKEHFRKTPEGDYRPIQKGEIWGGESRTGWFKGEIDGPAGKKLYLSAETGAIETLLFAEDLPKGVFANKVVIHNRGNHHIQLLTDGLEEGQRLGFSLEAYCWHNVPGNQPFSVPETGDRKACFSGVFLCEMEETVKDFVFDLRTLNQLAETLPDDFRRAEVENCLVEVYRLVPQKPEEYPWESVLQSLETARQRMAPVLAVQNPASAPFAALIGHSHLDTAWQWTIDETVRKAARTFSNAVSLLEQYPEYIFFQSTAFHGEMIRREYPALFQKIRRLSDEGRYEFNGGAYVECDCNLVSGESLIRQFLYGQQWAQEYLNKKCDVFWLPDTFGYSAAIPQILKGCGIPNFLTTKLYWNDTNPVPHDSFYWQGIDGSRVLCHFHDIGTTPDVRGIRGQVYGNPTPYRVGAGGISDKRRSRVKLVPYGLGDGGGGPSYDMLEMARRTADLEGCPRSAHMTVSDFMKLLETTSRGLPVYAGELYFEAHRGTLTSQSELKKMNRRLETAMHDLELLECLSIPGRAALPDTDEMYRRMLVNQFHDIIPGTSLGKVHDRALEENRRSLQRIGEYLQNPAPEESYPEALLNPLSWQRASAVIPDEGKVPAGSRWQRYTDLEGRPMLALSGLNLPGLSVSPVEWENAGKEPAPSPFSFDGATLETPFLVLRLNENGELESVYSREFRRELCRTGQAPLNRFLLGEDIPKAWDNWDIDEDVWLKIRPGAVLQKREIISDGAVQFRLRQTWKLGNASEIRQDLVVYAGESRIDFETRVDWHEKHQLLKALFDLDVNASFARHEIQFGFAERPTFKKNRFEEAMFEVLNHKYTDISETNFGTAILNDSKYGISVDGTAAALTLLKGGLHPDTRGDEGVHTFTYSLLPHGAFSAQSVTRPAYELNHPILVTKAPGTGRPLAEISAPNVIIETVKPACDGTGVILRLYEAEKTGCRTVLKVSVPFREAVETNMLEEEQGSLGAGPEIPLDFRAFEIKTIKLVR</sequence>
<dbReference type="PANTHER" id="PTHR46017:SF1">
    <property type="entry name" value="ALPHA-MANNOSIDASE 2C1"/>
    <property type="match status" value="1"/>
</dbReference>
<dbReference type="CDD" id="cd10789">
    <property type="entry name" value="GH38N_AMII_ER_cytosolic"/>
    <property type="match status" value="1"/>
</dbReference>
<evidence type="ECO:0000256" key="1">
    <source>
        <dbReference type="ARBA" id="ARBA00009792"/>
    </source>
</evidence>